<name>A0ABR8Q0E6_9CLOT</name>
<gene>
    <name evidence="8" type="ORF">H9660_01555</name>
</gene>
<evidence type="ECO:0000256" key="4">
    <source>
        <dbReference type="ARBA" id="ARBA00022840"/>
    </source>
</evidence>
<evidence type="ECO:0000256" key="5">
    <source>
        <dbReference type="PROSITE-ProRule" id="PRU00560"/>
    </source>
</evidence>
<keyword evidence="3 5" id="KW-0347">Helicase</keyword>
<dbReference type="InterPro" id="IPR000212">
    <property type="entry name" value="DNA_helicase_UvrD/REP"/>
</dbReference>
<dbReference type="Gene3D" id="3.40.50.300">
    <property type="entry name" value="P-loop containing nucleotide triphosphate hydrolases"/>
    <property type="match status" value="3"/>
</dbReference>
<dbReference type="Pfam" id="PF00580">
    <property type="entry name" value="UvrD-helicase"/>
    <property type="match status" value="1"/>
</dbReference>
<evidence type="ECO:0000256" key="3">
    <source>
        <dbReference type="ARBA" id="ARBA00022806"/>
    </source>
</evidence>
<dbReference type="EMBL" id="JACSQZ010000004">
    <property type="protein sequence ID" value="MBD7913824.1"/>
    <property type="molecule type" value="Genomic_DNA"/>
</dbReference>
<dbReference type="InterPro" id="IPR014016">
    <property type="entry name" value="UvrD-like_ATP-bd"/>
</dbReference>
<keyword evidence="6" id="KW-0175">Coiled coil</keyword>
<dbReference type="InterPro" id="IPR027417">
    <property type="entry name" value="P-loop_NTPase"/>
</dbReference>
<dbReference type="PROSITE" id="PS51198">
    <property type="entry name" value="UVRD_HELICASE_ATP_BIND"/>
    <property type="match status" value="1"/>
</dbReference>
<feature type="domain" description="UvrD-like helicase ATP-binding" evidence="7">
    <location>
        <begin position="212"/>
        <end position="569"/>
    </location>
</feature>
<proteinExistence type="predicted"/>
<accession>A0ABR8Q0E6</accession>
<feature type="coiled-coil region" evidence="6">
    <location>
        <begin position="402"/>
        <end position="429"/>
    </location>
</feature>
<reference evidence="8 9" key="1">
    <citation type="submission" date="2020-08" db="EMBL/GenBank/DDBJ databases">
        <title>A Genomic Blueprint of the Chicken Gut Microbiome.</title>
        <authorList>
            <person name="Gilroy R."/>
            <person name="Ravi A."/>
            <person name="Getino M."/>
            <person name="Pursley I."/>
            <person name="Horton D.L."/>
            <person name="Alikhan N.-F."/>
            <person name="Baker D."/>
            <person name="Gharbi K."/>
            <person name="Hall N."/>
            <person name="Watson M."/>
            <person name="Adriaenssens E.M."/>
            <person name="Foster-Nyarko E."/>
            <person name="Jarju S."/>
            <person name="Secka A."/>
            <person name="Antonio M."/>
            <person name="Oren A."/>
            <person name="Chaudhuri R."/>
            <person name="La Ragione R.M."/>
            <person name="Hildebrand F."/>
            <person name="Pallen M.J."/>
        </authorList>
    </citation>
    <scope>NUCLEOTIDE SEQUENCE [LARGE SCALE GENOMIC DNA]</scope>
    <source>
        <strain evidence="8 9">Sa3CUN1</strain>
    </source>
</reference>
<protein>
    <submittedName>
        <fullName evidence="8">AAA family ATPase</fullName>
    </submittedName>
</protein>
<feature type="binding site" evidence="5">
    <location>
        <begin position="233"/>
        <end position="240"/>
    </location>
    <ligand>
        <name>ATP</name>
        <dbReference type="ChEBI" id="CHEBI:30616"/>
    </ligand>
</feature>
<sequence>MYSFLVKSKGEFLLDKLELLKEEENLQNTLNILNEETLNYIEKRKAISDYILDYRKKYIEEYRDDEDKLVEYFDHERYIKEESYKAIDRKLSEFVKLKESPYFGKINFIDDGFSEELYIGRYGLTPEGTYEPVIVDWRAPVASLFYKGMLGKTSYTSPQGEIPIDILGRRQLIVKKAKLEGYFDSDINIQDEILQMVLSSKSGEKLKDIVNTIQKEQDEIIRADRSKVVVVNGVAGSGKTTIALHRVAYLLYNYRQQLSDKVLILGPNDIFMDYISEVLPNLGETAVRNETFLSFAYKEIGLDEEVLDITAYLEEVLRGNKSVIDEIKYKSSKEFIELLDKKTNEIEENYFDIKAVEFLGKEIVSIEEIKELFEVHYKYMPIFRRSQKIKRILFSKIKDIRDEKVREINNNAKEEKAKLTSEELIIEENNIEFRRRIAIRDVVREVMKSKAYIESWINNDEIVNIYKDFMKVEKLSYLDLTAILYLMIKLNGKKSSYEIKHVVIDEAQDYNMLQFIVLKELTGCRSYTIVGDSNQRLVKAEEIPAMLRLKEIFGGFFNLYELKKSYRSTYQIMEYASKLLDENAVVPFVRKGEFDVLETTVPKDDMEDLIDVILNLLEDYQEERYENIAVITKDKEELNTIAPELKKYTNILAFNKSDIIYRGGKVLVPSYYAKGLEFDAVIIVDFDENTDNLIKYIMSTRALHRLSVIKVR</sequence>
<dbReference type="PANTHER" id="PTHR11070">
    <property type="entry name" value="UVRD / RECB / PCRA DNA HELICASE FAMILY MEMBER"/>
    <property type="match status" value="1"/>
</dbReference>
<evidence type="ECO:0000256" key="2">
    <source>
        <dbReference type="ARBA" id="ARBA00022801"/>
    </source>
</evidence>
<keyword evidence="2 5" id="KW-0378">Hydrolase</keyword>
<keyword evidence="4 5" id="KW-0067">ATP-binding</keyword>
<evidence type="ECO:0000313" key="9">
    <source>
        <dbReference type="Proteomes" id="UP000640335"/>
    </source>
</evidence>
<evidence type="ECO:0000256" key="6">
    <source>
        <dbReference type="SAM" id="Coils"/>
    </source>
</evidence>
<evidence type="ECO:0000313" key="8">
    <source>
        <dbReference type="EMBL" id="MBD7913824.1"/>
    </source>
</evidence>
<dbReference type="PANTHER" id="PTHR11070:SF17">
    <property type="entry name" value="DNA HELICASE IV"/>
    <property type="match status" value="1"/>
</dbReference>
<dbReference type="RefSeq" id="WP_191747861.1">
    <property type="nucleotide sequence ID" value="NZ_JACSQZ010000004.1"/>
</dbReference>
<dbReference type="SUPFAM" id="SSF52540">
    <property type="entry name" value="P-loop containing nucleoside triphosphate hydrolases"/>
    <property type="match status" value="1"/>
</dbReference>
<keyword evidence="1 5" id="KW-0547">Nucleotide-binding</keyword>
<evidence type="ECO:0000259" key="7">
    <source>
        <dbReference type="PROSITE" id="PS51198"/>
    </source>
</evidence>
<dbReference type="InterPro" id="IPR013986">
    <property type="entry name" value="DExx_box_DNA_helicase_dom_sf"/>
</dbReference>
<organism evidence="8 9">
    <name type="scientific">Clostridium gallinarum</name>
    <dbReference type="NCBI Taxonomy" id="2762246"/>
    <lineage>
        <taxon>Bacteria</taxon>
        <taxon>Bacillati</taxon>
        <taxon>Bacillota</taxon>
        <taxon>Clostridia</taxon>
        <taxon>Eubacteriales</taxon>
        <taxon>Clostridiaceae</taxon>
        <taxon>Clostridium</taxon>
    </lineage>
</organism>
<comment type="caution">
    <text evidence="8">The sequence shown here is derived from an EMBL/GenBank/DDBJ whole genome shotgun (WGS) entry which is preliminary data.</text>
</comment>
<dbReference type="Proteomes" id="UP000640335">
    <property type="component" value="Unassembled WGS sequence"/>
</dbReference>
<dbReference type="Gene3D" id="1.10.10.160">
    <property type="match status" value="1"/>
</dbReference>
<evidence type="ECO:0000256" key="1">
    <source>
        <dbReference type="ARBA" id="ARBA00022741"/>
    </source>
</evidence>
<keyword evidence="9" id="KW-1185">Reference proteome</keyword>